<feature type="region of interest" description="Disordered" evidence="1">
    <location>
        <begin position="1"/>
        <end position="31"/>
    </location>
</feature>
<evidence type="ECO:0000313" key="4">
    <source>
        <dbReference type="Proteomes" id="UP000018208"/>
    </source>
</evidence>
<sequence>MDERKVIQPSYSEYQRMFDGDNPSVTEISARGSQSNLQDILDANLDEASSLASE</sequence>
<dbReference type="EMBL" id="AUWU02000004">
    <property type="protein sequence ID" value="KAH0573933.1"/>
    <property type="molecule type" value="Genomic_DNA"/>
</dbReference>
<dbReference type="GeneID" id="94297891"/>
<dbReference type="EMBL" id="AUWU02000004">
    <property type="protein sequence ID" value="KAH0573939.1"/>
    <property type="molecule type" value="Genomic_DNA"/>
</dbReference>
<evidence type="ECO:0000256" key="1">
    <source>
        <dbReference type="SAM" id="MobiDB-lite"/>
    </source>
</evidence>
<comment type="caution">
    <text evidence="3">The sequence shown here is derived from an EMBL/GenBank/DDBJ whole genome shotgun (WGS) entry which is preliminary data.</text>
</comment>
<dbReference type="Proteomes" id="UP000018208">
    <property type="component" value="Unassembled WGS sequence"/>
</dbReference>
<gene>
    <name evidence="2" type="ORF">SS50377_23868</name>
    <name evidence="3" type="ORF">SS50377_23874</name>
</gene>
<organism evidence="3 4">
    <name type="scientific">Spironucleus salmonicida</name>
    <dbReference type="NCBI Taxonomy" id="348837"/>
    <lineage>
        <taxon>Eukaryota</taxon>
        <taxon>Metamonada</taxon>
        <taxon>Diplomonadida</taxon>
        <taxon>Hexamitidae</taxon>
        <taxon>Hexamitinae</taxon>
        <taxon>Spironucleus</taxon>
    </lineage>
</organism>
<evidence type="ECO:0000313" key="2">
    <source>
        <dbReference type="EMBL" id="KAH0573933.1"/>
    </source>
</evidence>
<proteinExistence type="predicted"/>
<reference evidence="3" key="1">
    <citation type="journal article" date="2014" name="PLoS Genet.">
        <title>The Genome of Spironucleus salmonicida Highlights a Fish Pathogen Adapted to Fluctuating Environments.</title>
        <authorList>
            <person name="Xu F."/>
            <person name="Jerlstrom-Hultqvist J."/>
            <person name="Einarsson E."/>
            <person name="Astvaldsson A."/>
            <person name="Svard S.G."/>
            <person name="Andersson J.O."/>
        </authorList>
    </citation>
    <scope>NUCLEOTIDE SEQUENCE</scope>
    <source>
        <strain evidence="3">ATCC 50377</strain>
    </source>
</reference>
<dbReference type="RefSeq" id="XP_067764706.1">
    <property type="nucleotide sequence ID" value="XM_067907732.1"/>
</dbReference>
<reference evidence="3" key="2">
    <citation type="submission" date="2020-12" db="EMBL/GenBank/DDBJ databases">
        <title>New Spironucleus salmonicida genome in near-complete chromosomes.</title>
        <authorList>
            <person name="Xu F."/>
            <person name="Kurt Z."/>
            <person name="Jimenez-Gonzalez A."/>
            <person name="Astvaldsson A."/>
            <person name="Andersson J.O."/>
            <person name="Svard S.G."/>
        </authorList>
    </citation>
    <scope>NUCLEOTIDE SEQUENCE</scope>
    <source>
        <strain evidence="3">ATCC 50377</strain>
    </source>
</reference>
<evidence type="ECO:0000313" key="3">
    <source>
        <dbReference type="EMBL" id="KAH0573939.1"/>
    </source>
</evidence>
<keyword evidence="4" id="KW-1185">Reference proteome</keyword>
<protein>
    <submittedName>
        <fullName evidence="3">Uncharacterized protein</fullName>
    </submittedName>
</protein>
<name>A0A9P8LTG9_9EUKA</name>
<accession>A0A9P8LTG9</accession>
<dbReference type="AlphaFoldDB" id="A0A9P8LTG9"/>
<dbReference type="KEGG" id="ssao:94297891"/>